<feature type="domain" description="Ternary complex factor MIP1 leucine-zipper" evidence="2">
    <location>
        <begin position="128"/>
        <end position="198"/>
    </location>
</feature>
<dbReference type="PANTHER" id="PTHR23054">
    <property type="entry name" value="TERNARY COMPLEX FACTOR MIP1, LEUCINE-ZIPPER-RELATED"/>
    <property type="match status" value="1"/>
</dbReference>
<proteinExistence type="predicted"/>
<accession>M8BU15</accession>
<dbReference type="Pfam" id="PF14389">
    <property type="entry name" value="Lzipper-MIP1"/>
    <property type="match status" value="1"/>
</dbReference>
<evidence type="ECO:0000259" key="2">
    <source>
        <dbReference type="Pfam" id="PF14389"/>
    </source>
</evidence>
<reference evidence="3" key="1">
    <citation type="submission" date="2015-06" db="UniProtKB">
        <authorList>
            <consortium name="EnsemblPlants"/>
        </authorList>
    </citation>
    <scope>IDENTIFICATION</scope>
</reference>
<dbReference type="Pfam" id="PF04784">
    <property type="entry name" value="DUF547"/>
    <property type="match status" value="1"/>
</dbReference>
<dbReference type="PANTHER" id="PTHR23054:SF18">
    <property type="entry name" value="TERNARY COMPLEX FACTOR MIP1, LEUCINE-ZIPPER"/>
    <property type="match status" value="1"/>
</dbReference>
<dbReference type="EnsemblPlants" id="EMT25288">
    <property type="protein sequence ID" value="EMT25288"/>
    <property type="gene ID" value="F775_04904"/>
</dbReference>
<sequence length="722" mass="81266">MEVEAHEKKGHRAFAKAIKSFGSHRRSNRIFTPRFSSLWLVNGSDLDKMCGKDALYASDKTFVPPKQVEGVKAKVKSDLSKEVQPGRGAQSSLRKEYATPYFNADNKLHFLLIRVLARRFFLSILAGQQILQLEKHLKDQQVVRGALEQAMGPDAAPVNNLLHEMPMPKAANELIREIATLELEVKNMEQYLLTLYRQGAANELIREIATLELEVKNMEQYLLTLYRRAFEQQATPALSPPDRREALKPSVSARWSGQLREAPGARVSCKSRGDAALRSSYPPPPPPRKKWNDPLMDCSTSACLDRPNDSDALRCQSALSCRGICSSRISPSEESLARALRSCHSQPFSFLEEDAAAAGVISLAEYLGTNVADHIPETPNNLSEEMVRCMAGVYCKLADPPLVHHGSSSSPTSSFSSTSAISPQYVGDMWSPNYKRETTLDSRLINPFHVEGLKEFSGPYNTMVEIPAICRDNRRLRDVEDLLQTYKLILYRLETVDLRRMTNEEKIAFWVNIHNALLMHAYLRYGVPQNNLKKSSILVKAACKIAGRNINVALIQNLVLGCNTHCPGQWLRTLLYPRMKSKASKAGHEWQAFAVAQSEPLLRFALCSGSHSDPAVRVYTPKRLFQQLEAAKEEFIRATVGVWREQKILLPKLVEAYAKDVKLSSQGLVDMVQRYLPESLRTAMQRCQQQGGGRSSKIIEWVPYNLNFRYLIARDLAFPHLS</sequence>
<name>M8BU15_AEGTA</name>
<dbReference type="InterPro" id="IPR025757">
    <property type="entry name" value="MIP1_Leuzipper"/>
</dbReference>
<evidence type="ECO:0000313" key="3">
    <source>
        <dbReference type="EnsemblPlants" id="EMT25288"/>
    </source>
</evidence>
<evidence type="ECO:0000259" key="1">
    <source>
        <dbReference type="Pfam" id="PF04784"/>
    </source>
</evidence>
<evidence type="ECO:0008006" key="4">
    <source>
        <dbReference type="Google" id="ProtNLM"/>
    </source>
</evidence>
<dbReference type="InterPro" id="IPR006869">
    <property type="entry name" value="DUF547"/>
</dbReference>
<organism evidence="3">
    <name type="scientific">Aegilops tauschii</name>
    <name type="common">Tausch's goatgrass</name>
    <name type="synonym">Aegilops squarrosa</name>
    <dbReference type="NCBI Taxonomy" id="37682"/>
    <lineage>
        <taxon>Eukaryota</taxon>
        <taxon>Viridiplantae</taxon>
        <taxon>Streptophyta</taxon>
        <taxon>Embryophyta</taxon>
        <taxon>Tracheophyta</taxon>
        <taxon>Spermatophyta</taxon>
        <taxon>Magnoliopsida</taxon>
        <taxon>Liliopsida</taxon>
        <taxon>Poales</taxon>
        <taxon>Poaceae</taxon>
        <taxon>BOP clade</taxon>
        <taxon>Pooideae</taxon>
        <taxon>Triticodae</taxon>
        <taxon>Triticeae</taxon>
        <taxon>Triticinae</taxon>
        <taxon>Aegilops</taxon>
    </lineage>
</organism>
<protein>
    <recommendedName>
        <fullName evidence="4">DUF547 domain-containing protein</fullName>
    </recommendedName>
</protein>
<feature type="domain" description="DUF547" evidence="1">
    <location>
        <begin position="499"/>
        <end position="636"/>
    </location>
</feature>
<dbReference type="AlphaFoldDB" id="M8BU15"/>